<dbReference type="OrthoDB" id="9790723at2"/>
<dbReference type="GO" id="GO:0016020">
    <property type="term" value="C:membrane"/>
    <property type="evidence" value="ECO:0007669"/>
    <property type="project" value="UniProtKB-SubCell"/>
</dbReference>
<evidence type="ECO:0000313" key="4">
    <source>
        <dbReference type="Proteomes" id="UP000027822"/>
    </source>
</evidence>
<dbReference type="InterPro" id="IPR036938">
    <property type="entry name" value="PAP2/HPO_sf"/>
</dbReference>
<protein>
    <submittedName>
        <fullName evidence="3">Phosphoesterase</fullName>
    </submittedName>
</protein>
<keyword evidence="1" id="KW-1133">Transmembrane helix</keyword>
<proteinExistence type="predicted"/>
<organism evidence="3 4">
    <name type="scientific">Bacillus manliponensis</name>
    <dbReference type="NCBI Taxonomy" id="574376"/>
    <lineage>
        <taxon>Bacteria</taxon>
        <taxon>Bacillati</taxon>
        <taxon>Bacillota</taxon>
        <taxon>Bacilli</taxon>
        <taxon>Bacillales</taxon>
        <taxon>Bacillaceae</taxon>
        <taxon>Bacillus</taxon>
        <taxon>Bacillus cereus group</taxon>
    </lineage>
</organism>
<evidence type="ECO:0000259" key="2">
    <source>
        <dbReference type="Pfam" id="PF14378"/>
    </source>
</evidence>
<feature type="transmembrane region" description="Helical" evidence="1">
    <location>
        <begin position="79"/>
        <end position="99"/>
    </location>
</feature>
<evidence type="ECO:0000313" key="3">
    <source>
        <dbReference type="EMBL" id="KEK17264.1"/>
    </source>
</evidence>
<dbReference type="EMBL" id="JOTN01000035">
    <property type="protein sequence ID" value="KEK17264.1"/>
    <property type="molecule type" value="Genomic_DNA"/>
</dbReference>
<evidence type="ECO:0000256" key="1">
    <source>
        <dbReference type="SAM" id="Phobius"/>
    </source>
</evidence>
<feature type="transmembrane region" description="Helical" evidence="1">
    <location>
        <begin position="179"/>
        <end position="196"/>
    </location>
</feature>
<name>A0A073JQA5_9BACI</name>
<dbReference type="SUPFAM" id="SSF48317">
    <property type="entry name" value="Acid phosphatase/Vanadium-dependent haloperoxidase"/>
    <property type="match status" value="1"/>
</dbReference>
<keyword evidence="1" id="KW-0472">Membrane</keyword>
<keyword evidence="4" id="KW-1185">Reference proteome</keyword>
<dbReference type="STRING" id="574376.BAMA_16095"/>
<accession>A0A073JQA5</accession>
<feature type="transmembrane region" description="Helical" evidence="1">
    <location>
        <begin position="53"/>
        <end position="72"/>
    </location>
</feature>
<dbReference type="InterPro" id="IPR026841">
    <property type="entry name" value="Aur1/Ipt1"/>
</dbReference>
<reference evidence="3 4" key="1">
    <citation type="submission" date="2014-06" db="EMBL/GenBank/DDBJ databases">
        <title>Draft genome sequence of Bacillus manliponensis JCM 15802 (MCCC 1A00708).</title>
        <authorList>
            <person name="Lai Q."/>
            <person name="Liu Y."/>
            <person name="Shao Z."/>
        </authorList>
    </citation>
    <scope>NUCLEOTIDE SEQUENCE [LARGE SCALE GENOMIC DNA]</scope>
    <source>
        <strain evidence="3 4">JCM 15802</strain>
    </source>
</reference>
<gene>
    <name evidence="3" type="ORF">BAMA_16095</name>
</gene>
<sequence length="216" mass="25159">MKKITVSSFKPFAYMLALILISPLYEVLNKSTENAFIITTVVDDWIPFIKEFIIPYLLWFPYLYGVLIYYFFADRIQYYITMSCIIVGKLVCFIIYYFWQTTVPRPAVTGNDIFSQLVRYIYETDQPVNCFPSIHVFTTFVIMLAAYKRKEEHKWEFTLLSIAGTLIIVSTVFTKQHAILDVISGMAVASVLYYGFQFVFVNKEEKVQIPAGEIKL</sequence>
<dbReference type="Proteomes" id="UP000027822">
    <property type="component" value="Unassembled WGS sequence"/>
</dbReference>
<feature type="transmembrane region" description="Helical" evidence="1">
    <location>
        <begin position="126"/>
        <end position="145"/>
    </location>
</feature>
<feature type="transmembrane region" description="Helical" evidence="1">
    <location>
        <begin position="157"/>
        <end position="173"/>
    </location>
</feature>
<feature type="transmembrane region" description="Helical" evidence="1">
    <location>
        <begin position="12"/>
        <end position="28"/>
    </location>
</feature>
<comment type="caution">
    <text evidence="3">The sequence shown here is derived from an EMBL/GenBank/DDBJ whole genome shotgun (WGS) entry which is preliminary data.</text>
</comment>
<dbReference type="AlphaFoldDB" id="A0A073JQA5"/>
<keyword evidence="1" id="KW-0812">Transmembrane</keyword>
<dbReference type="eggNOG" id="COG0671">
    <property type="taxonomic scope" value="Bacteria"/>
</dbReference>
<dbReference type="RefSeq" id="WP_034643802.1">
    <property type="nucleotide sequence ID" value="NZ_CBCSJC010000041.1"/>
</dbReference>
<dbReference type="Gene3D" id="1.20.144.10">
    <property type="entry name" value="Phosphatidic acid phosphatase type 2/haloperoxidase"/>
    <property type="match status" value="1"/>
</dbReference>
<feature type="domain" description="Inositolphosphotransferase Aur1/Ipt1" evidence="2">
    <location>
        <begin position="58"/>
        <end position="194"/>
    </location>
</feature>
<dbReference type="Pfam" id="PF14378">
    <property type="entry name" value="PAP2_3"/>
    <property type="match status" value="1"/>
</dbReference>